<evidence type="ECO:0000313" key="3">
    <source>
        <dbReference type="Proteomes" id="UP000494040"/>
    </source>
</evidence>
<keyword evidence="3" id="KW-1185">Reference proteome</keyword>
<evidence type="ECO:0000313" key="2">
    <source>
        <dbReference type="EnsemblMetazoa" id="XP_014256001.1"/>
    </source>
</evidence>
<feature type="compositionally biased region" description="Polar residues" evidence="1">
    <location>
        <begin position="1"/>
        <end position="14"/>
    </location>
</feature>
<dbReference type="EnsemblMetazoa" id="XM_014400515.2">
    <property type="protein sequence ID" value="XP_014256001.1"/>
    <property type="gene ID" value="LOC106670315"/>
</dbReference>
<dbReference type="GeneID" id="106670315"/>
<evidence type="ECO:0000256" key="1">
    <source>
        <dbReference type="SAM" id="MobiDB-lite"/>
    </source>
</evidence>
<accession>A0A8I6SA29</accession>
<feature type="region of interest" description="Disordered" evidence="1">
    <location>
        <begin position="42"/>
        <end position="63"/>
    </location>
</feature>
<dbReference type="Proteomes" id="UP000494040">
    <property type="component" value="Unassembled WGS sequence"/>
</dbReference>
<protein>
    <submittedName>
        <fullName evidence="2">Uncharacterized protein</fullName>
    </submittedName>
</protein>
<sequence>MDESQGSSHMSAQGESRWLGHGNLRHSPAEWNILRHFTTVNDTPMDPWQQFPTEENIGDPPRRRRFWARQRRENQRGTELTWRISLPQVGPVSARESWQTVRKTISLLGVRTSDAYL</sequence>
<dbReference type="AlphaFoldDB" id="A0A8I6SA29"/>
<name>A0A8I6SA29_CIMLE</name>
<organism evidence="2 3">
    <name type="scientific">Cimex lectularius</name>
    <name type="common">Bed bug</name>
    <name type="synonym">Acanthia lectularia</name>
    <dbReference type="NCBI Taxonomy" id="79782"/>
    <lineage>
        <taxon>Eukaryota</taxon>
        <taxon>Metazoa</taxon>
        <taxon>Ecdysozoa</taxon>
        <taxon>Arthropoda</taxon>
        <taxon>Hexapoda</taxon>
        <taxon>Insecta</taxon>
        <taxon>Pterygota</taxon>
        <taxon>Neoptera</taxon>
        <taxon>Paraneoptera</taxon>
        <taxon>Hemiptera</taxon>
        <taxon>Heteroptera</taxon>
        <taxon>Panheteroptera</taxon>
        <taxon>Cimicomorpha</taxon>
        <taxon>Cimicidae</taxon>
        <taxon>Cimex</taxon>
    </lineage>
</organism>
<dbReference type="RefSeq" id="XP_014256001.1">
    <property type="nucleotide sequence ID" value="XM_014400515.2"/>
</dbReference>
<reference evidence="2" key="1">
    <citation type="submission" date="2022-01" db="UniProtKB">
        <authorList>
            <consortium name="EnsemblMetazoa"/>
        </authorList>
    </citation>
    <scope>IDENTIFICATION</scope>
</reference>
<feature type="region of interest" description="Disordered" evidence="1">
    <location>
        <begin position="1"/>
        <end position="21"/>
    </location>
</feature>
<proteinExistence type="predicted"/>